<evidence type="ECO:0000313" key="2">
    <source>
        <dbReference type="EMBL" id="KAF9458698.1"/>
    </source>
</evidence>
<proteinExistence type="predicted"/>
<dbReference type="OrthoDB" id="5588482at2759"/>
<evidence type="ECO:0000313" key="3">
    <source>
        <dbReference type="Proteomes" id="UP000807353"/>
    </source>
</evidence>
<dbReference type="Proteomes" id="UP000807353">
    <property type="component" value="Unassembled WGS sequence"/>
</dbReference>
<organism evidence="2 3">
    <name type="scientific">Collybia nuda</name>
    <dbReference type="NCBI Taxonomy" id="64659"/>
    <lineage>
        <taxon>Eukaryota</taxon>
        <taxon>Fungi</taxon>
        <taxon>Dikarya</taxon>
        <taxon>Basidiomycota</taxon>
        <taxon>Agaricomycotina</taxon>
        <taxon>Agaricomycetes</taxon>
        <taxon>Agaricomycetidae</taxon>
        <taxon>Agaricales</taxon>
        <taxon>Tricholomatineae</taxon>
        <taxon>Clitocybaceae</taxon>
        <taxon>Collybia</taxon>
    </lineage>
</organism>
<keyword evidence="1" id="KW-0732">Signal</keyword>
<accession>A0A9P5XXR2</accession>
<feature type="chain" id="PRO_5040429374" evidence="1">
    <location>
        <begin position="18"/>
        <end position="302"/>
    </location>
</feature>
<comment type="caution">
    <text evidence="2">The sequence shown here is derived from an EMBL/GenBank/DDBJ whole genome shotgun (WGS) entry which is preliminary data.</text>
</comment>
<name>A0A9P5XXR2_9AGAR</name>
<gene>
    <name evidence="2" type="ORF">BDZ94DRAFT_1270026</name>
</gene>
<dbReference type="AlphaFoldDB" id="A0A9P5XXR2"/>
<feature type="signal peptide" evidence="1">
    <location>
        <begin position="1"/>
        <end position="17"/>
    </location>
</feature>
<keyword evidence="3" id="KW-1185">Reference proteome</keyword>
<dbReference type="EMBL" id="MU150333">
    <property type="protein sequence ID" value="KAF9458698.1"/>
    <property type="molecule type" value="Genomic_DNA"/>
</dbReference>
<protein>
    <submittedName>
        <fullName evidence="2">Uncharacterized protein</fullName>
    </submittedName>
</protein>
<reference evidence="2" key="1">
    <citation type="submission" date="2020-11" db="EMBL/GenBank/DDBJ databases">
        <authorList>
            <consortium name="DOE Joint Genome Institute"/>
            <person name="Ahrendt S."/>
            <person name="Riley R."/>
            <person name="Andreopoulos W."/>
            <person name="Labutti K."/>
            <person name="Pangilinan J."/>
            <person name="Ruiz-Duenas F.J."/>
            <person name="Barrasa J.M."/>
            <person name="Sanchez-Garcia M."/>
            <person name="Camarero S."/>
            <person name="Miyauchi S."/>
            <person name="Serrano A."/>
            <person name="Linde D."/>
            <person name="Babiker R."/>
            <person name="Drula E."/>
            <person name="Ayuso-Fernandez I."/>
            <person name="Pacheco R."/>
            <person name="Padilla G."/>
            <person name="Ferreira P."/>
            <person name="Barriuso J."/>
            <person name="Kellner H."/>
            <person name="Castanera R."/>
            <person name="Alfaro M."/>
            <person name="Ramirez L."/>
            <person name="Pisabarro A.G."/>
            <person name="Kuo A."/>
            <person name="Tritt A."/>
            <person name="Lipzen A."/>
            <person name="He G."/>
            <person name="Yan M."/>
            <person name="Ng V."/>
            <person name="Cullen D."/>
            <person name="Martin F."/>
            <person name="Rosso M.-N."/>
            <person name="Henrissat B."/>
            <person name="Hibbett D."/>
            <person name="Martinez A.T."/>
            <person name="Grigoriev I.V."/>
        </authorList>
    </citation>
    <scope>NUCLEOTIDE SEQUENCE</scope>
    <source>
        <strain evidence="2">CBS 247.69</strain>
    </source>
</reference>
<evidence type="ECO:0000256" key="1">
    <source>
        <dbReference type="SAM" id="SignalP"/>
    </source>
</evidence>
<sequence>MFKSLTIISLLTTAALAQSSSGTPAPAPSSTTNPYIPSGISKGCTDFLTALDGDKTLTACTSALTTATAGYAPSGNGTTSSSTAQIESSLNTLCSAPTASSCPESLIRGKIADFYSACSVELTSSPNADVVRTYDIIYATLPLKNAICSKDDGGNYCVTQVKLPSGTSKNLVAGSSGQSPLVPDMAAYRKANLAFLFLTPSLEATELCTACTRNVLTSYINFESNVPYAPGLAKSTILDSQSALYTGVQNTCGKNFLSGAVQAAGGLSGGTFPSSGALHNHSGSQGILAAGMSLLAVIISVL</sequence>